<dbReference type="PRINTS" id="PR00421">
    <property type="entry name" value="THIOREDOXIN"/>
</dbReference>
<dbReference type="Gene3D" id="2.30.30.380">
    <property type="entry name" value="Zn-finger domain of Sec23/24"/>
    <property type="match status" value="1"/>
</dbReference>
<accession>A0A172YBC8</accession>
<dbReference type="Pfam" id="PF00085">
    <property type="entry name" value="Thioredoxin"/>
    <property type="match status" value="1"/>
</dbReference>
<dbReference type="Proteomes" id="UP000077875">
    <property type="component" value="Chromosome"/>
</dbReference>
<keyword evidence="2" id="KW-0249">Electron transport</keyword>
<dbReference type="PANTHER" id="PTHR45663:SF11">
    <property type="entry name" value="GEO12009P1"/>
    <property type="match status" value="1"/>
</dbReference>
<dbReference type="GO" id="GO:0005737">
    <property type="term" value="C:cytoplasm"/>
    <property type="evidence" value="ECO:0007669"/>
    <property type="project" value="TreeGrafter"/>
</dbReference>
<dbReference type="InterPro" id="IPR036249">
    <property type="entry name" value="Thioredoxin-like_sf"/>
</dbReference>
<evidence type="ECO:0000313" key="6">
    <source>
        <dbReference type="EMBL" id="ANF56553.1"/>
    </source>
</evidence>
<evidence type="ECO:0000313" key="7">
    <source>
        <dbReference type="Proteomes" id="UP000077875"/>
    </source>
</evidence>
<evidence type="ECO:0000256" key="4">
    <source>
        <dbReference type="ARBA" id="ARBA00023284"/>
    </source>
</evidence>
<dbReference type="PANTHER" id="PTHR45663">
    <property type="entry name" value="GEO12009P1"/>
    <property type="match status" value="1"/>
</dbReference>
<dbReference type="Gene3D" id="3.40.30.10">
    <property type="entry name" value="Glutaredoxin"/>
    <property type="match status" value="1"/>
</dbReference>
<feature type="domain" description="Thioredoxin" evidence="5">
    <location>
        <begin position="31"/>
        <end position="142"/>
    </location>
</feature>
<organism evidence="6 7">
    <name type="scientific">Halotalea alkalilenta</name>
    <dbReference type="NCBI Taxonomy" id="376489"/>
    <lineage>
        <taxon>Bacteria</taxon>
        <taxon>Pseudomonadati</taxon>
        <taxon>Pseudomonadota</taxon>
        <taxon>Gammaproteobacteria</taxon>
        <taxon>Oceanospirillales</taxon>
        <taxon>Halomonadaceae</taxon>
        <taxon>Halotalea</taxon>
    </lineage>
</organism>
<dbReference type="RefSeq" id="WP_064121531.1">
    <property type="nucleotide sequence ID" value="NZ_CP015243.1"/>
</dbReference>
<dbReference type="AlphaFoldDB" id="A0A172YBC8"/>
<dbReference type="SUPFAM" id="SSF52833">
    <property type="entry name" value="Thioredoxin-like"/>
    <property type="match status" value="1"/>
</dbReference>
<sequence>MPTLISVCPSCDARNRIHPDRGTEARCGRCHSALFPREPFVLTEANASAQCAGDVPLLIDVWADWCGPCRAFAPIFEQAALRHAGRCRFAKLDSEAQPNLAGRWGIRSIPTLLLFRDGREIARQSGALPAPQLEAWLSSHGID</sequence>
<evidence type="ECO:0000259" key="5">
    <source>
        <dbReference type="PROSITE" id="PS51352"/>
    </source>
</evidence>
<keyword evidence="3" id="KW-1015">Disulfide bond</keyword>
<protein>
    <submittedName>
        <fullName evidence="6">Thiol reductase thioredoxin</fullName>
    </submittedName>
</protein>
<proteinExistence type="predicted"/>
<keyword evidence="1" id="KW-0813">Transport</keyword>
<dbReference type="PROSITE" id="PS00194">
    <property type="entry name" value="THIOREDOXIN_1"/>
    <property type="match status" value="1"/>
</dbReference>
<name>A0A172YBC8_9GAMM</name>
<dbReference type="STRING" id="376489.A5892_02945"/>
<keyword evidence="7" id="KW-1185">Reference proteome</keyword>
<evidence type="ECO:0000256" key="1">
    <source>
        <dbReference type="ARBA" id="ARBA00022448"/>
    </source>
</evidence>
<dbReference type="KEGG" id="haa:A5892_02945"/>
<dbReference type="InterPro" id="IPR017937">
    <property type="entry name" value="Thioredoxin_CS"/>
</dbReference>
<dbReference type="EMBL" id="CP015243">
    <property type="protein sequence ID" value="ANF56553.1"/>
    <property type="molecule type" value="Genomic_DNA"/>
</dbReference>
<dbReference type="InterPro" id="IPR013766">
    <property type="entry name" value="Thioredoxin_domain"/>
</dbReference>
<keyword evidence="4" id="KW-0676">Redox-active center</keyword>
<dbReference type="CDD" id="cd02947">
    <property type="entry name" value="TRX_family"/>
    <property type="match status" value="1"/>
</dbReference>
<dbReference type="PROSITE" id="PS51352">
    <property type="entry name" value="THIOREDOXIN_2"/>
    <property type="match status" value="1"/>
</dbReference>
<evidence type="ECO:0000256" key="3">
    <source>
        <dbReference type="ARBA" id="ARBA00023157"/>
    </source>
</evidence>
<dbReference type="GO" id="GO:0015035">
    <property type="term" value="F:protein-disulfide reductase activity"/>
    <property type="evidence" value="ECO:0007669"/>
    <property type="project" value="TreeGrafter"/>
</dbReference>
<evidence type="ECO:0000256" key="2">
    <source>
        <dbReference type="ARBA" id="ARBA00022982"/>
    </source>
</evidence>
<gene>
    <name evidence="6" type="ORF">A5892_02945</name>
</gene>
<reference evidence="6 7" key="1">
    <citation type="submission" date="2016-04" db="EMBL/GenBank/DDBJ databases">
        <title>Complete Genome Sequence of Halotalea alkalilenta IHB B 13600.</title>
        <authorList>
            <person name="Swarnkar M.K."/>
            <person name="Sharma A."/>
            <person name="Kaushal K."/>
            <person name="Soni R."/>
            <person name="Rana S."/>
            <person name="Singh A.K."/>
            <person name="Gulati A."/>
        </authorList>
    </citation>
    <scope>NUCLEOTIDE SEQUENCE [LARGE SCALE GENOMIC DNA]</scope>
    <source>
        <strain evidence="6 7">IHB B 13600</strain>
    </source>
</reference>
<dbReference type="NCBIfam" id="NF008229">
    <property type="entry name" value="PRK10996.1"/>
    <property type="match status" value="1"/>
</dbReference>